<keyword evidence="1" id="KW-0732">Signal</keyword>
<gene>
    <name evidence="2" type="ORF">PSTG_01697</name>
</gene>
<dbReference type="OrthoDB" id="10677938at2759"/>
<proteinExistence type="predicted"/>
<organism evidence="2 3">
    <name type="scientific">Puccinia striiformis f. sp. tritici PST-78</name>
    <dbReference type="NCBI Taxonomy" id="1165861"/>
    <lineage>
        <taxon>Eukaryota</taxon>
        <taxon>Fungi</taxon>
        <taxon>Dikarya</taxon>
        <taxon>Basidiomycota</taxon>
        <taxon>Pucciniomycotina</taxon>
        <taxon>Pucciniomycetes</taxon>
        <taxon>Pucciniales</taxon>
        <taxon>Pucciniaceae</taxon>
        <taxon>Puccinia</taxon>
    </lineage>
</organism>
<protein>
    <submittedName>
        <fullName evidence="2">Uncharacterized protein</fullName>
    </submittedName>
</protein>
<dbReference type="AlphaFoldDB" id="A0A0L0W0M5"/>
<reference evidence="3" key="1">
    <citation type="submission" date="2014-03" db="EMBL/GenBank/DDBJ databases">
        <title>The Genome Sequence of Puccinia striiformis f. sp. tritici PST-78.</title>
        <authorList>
            <consortium name="The Broad Institute Genome Sequencing Platform"/>
            <person name="Cuomo C."/>
            <person name="Hulbert S."/>
            <person name="Chen X."/>
            <person name="Walker B."/>
            <person name="Young S.K."/>
            <person name="Zeng Q."/>
            <person name="Gargeya S."/>
            <person name="Fitzgerald M."/>
            <person name="Haas B."/>
            <person name="Abouelleil A."/>
            <person name="Alvarado L."/>
            <person name="Arachchi H.M."/>
            <person name="Berlin A.M."/>
            <person name="Chapman S.B."/>
            <person name="Goldberg J."/>
            <person name="Griggs A."/>
            <person name="Gujja S."/>
            <person name="Hansen M."/>
            <person name="Howarth C."/>
            <person name="Imamovic A."/>
            <person name="Larimer J."/>
            <person name="McCowan C."/>
            <person name="Montmayeur A."/>
            <person name="Murphy C."/>
            <person name="Neiman D."/>
            <person name="Pearson M."/>
            <person name="Priest M."/>
            <person name="Roberts A."/>
            <person name="Saif S."/>
            <person name="Shea T."/>
            <person name="Sisk P."/>
            <person name="Sykes S."/>
            <person name="Wortman J."/>
            <person name="Nusbaum C."/>
            <person name="Birren B."/>
        </authorList>
    </citation>
    <scope>NUCLEOTIDE SEQUENCE [LARGE SCALE GENOMIC DNA]</scope>
    <source>
        <strain evidence="3">race PST-78</strain>
    </source>
</reference>
<evidence type="ECO:0000313" key="2">
    <source>
        <dbReference type="EMBL" id="KNF05066.1"/>
    </source>
</evidence>
<evidence type="ECO:0000313" key="3">
    <source>
        <dbReference type="Proteomes" id="UP000054564"/>
    </source>
</evidence>
<name>A0A0L0W0M5_9BASI</name>
<dbReference type="EMBL" id="AJIL01000009">
    <property type="protein sequence ID" value="KNF05066.1"/>
    <property type="molecule type" value="Genomic_DNA"/>
</dbReference>
<feature type="signal peptide" evidence="1">
    <location>
        <begin position="1"/>
        <end position="23"/>
    </location>
</feature>
<feature type="chain" id="PRO_5005550221" evidence="1">
    <location>
        <begin position="24"/>
        <end position="317"/>
    </location>
</feature>
<comment type="caution">
    <text evidence="2">The sequence shown here is derived from an EMBL/GenBank/DDBJ whole genome shotgun (WGS) entry which is preliminary data.</text>
</comment>
<evidence type="ECO:0000256" key="1">
    <source>
        <dbReference type="SAM" id="SignalP"/>
    </source>
</evidence>
<accession>A0A0L0W0M5</accession>
<sequence>MFLQIRALVVYGTLLTLVTGTTGTFTPAQLSRQIYPEMFDSAKYCISVKGNKMFKCSALDVYNPGPGESSLTLMEFHERAGREMRLDPKDLDRFVNSYLSAHMEEQYVNEKLELGDLYEDHLEWLKTNDAVKDRCGEASAALLKKIDETPKEETQMSLRDYYTNIMDGKILNENEEMKFVEWKLGQIWRARHKDTKKMRIEYLLAEYMEWAQEDPKLKDNWWVVTWAYSLGKQTESIVRLVERLKRSPWHRRVILRTIKNFWRKYLKKILIRKPESDAHPNRLTQSWWPWRSVFNKIGHLWQTLIQRGSKEQPMRAL</sequence>
<keyword evidence="3" id="KW-1185">Reference proteome</keyword>
<dbReference type="Proteomes" id="UP000054564">
    <property type="component" value="Unassembled WGS sequence"/>
</dbReference>